<dbReference type="Proteomes" id="UP001620409">
    <property type="component" value="Unassembled WGS sequence"/>
</dbReference>
<sequence length="175" mass="18543">MKAFGIRITFGALAGTAMLCLVGCSNTVTVHYDQVATCYLFDSNPTGSPHTTTSSNNGLFVIYKISSIDNTSSGAQDFNFAPSKVYSGSQNFANSQSFDYLLQLAQPKTVAKGTVANALGKLIIDTTANPKTDQKANFPLLYNSSSSESVLLVRDNPNAAPPFLDPCSPTNVNAL</sequence>
<reference evidence="1 2" key="1">
    <citation type="submission" date="2020-10" db="EMBL/GenBank/DDBJ databases">
        <title>Phylogeny of dyella-like bacteria.</title>
        <authorList>
            <person name="Fu J."/>
        </authorList>
    </citation>
    <scope>NUCLEOTIDE SEQUENCE [LARGE SCALE GENOMIC DNA]</scope>
    <source>
        <strain evidence="1 2">DHG40</strain>
    </source>
</reference>
<keyword evidence="2" id="KW-1185">Reference proteome</keyword>
<accession>A0ABW8IDG0</accession>
<proteinExistence type="predicted"/>
<evidence type="ECO:0008006" key="3">
    <source>
        <dbReference type="Google" id="ProtNLM"/>
    </source>
</evidence>
<dbReference type="EMBL" id="JADIKI010000021">
    <property type="protein sequence ID" value="MFK2853208.1"/>
    <property type="molecule type" value="Genomic_DNA"/>
</dbReference>
<evidence type="ECO:0000313" key="1">
    <source>
        <dbReference type="EMBL" id="MFK2853208.1"/>
    </source>
</evidence>
<protein>
    <recommendedName>
        <fullName evidence="3">Lipoprotein</fullName>
    </recommendedName>
</protein>
<organism evidence="1 2">
    <name type="scientific">Dyella humi</name>
    <dbReference type="NCBI Taxonomy" id="1770547"/>
    <lineage>
        <taxon>Bacteria</taxon>
        <taxon>Pseudomonadati</taxon>
        <taxon>Pseudomonadota</taxon>
        <taxon>Gammaproteobacteria</taxon>
        <taxon>Lysobacterales</taxon>
        <taxon>Rhodanobacteraceae</taxon>
        <taxon>Dyella</taxon>
    </lineage>
</organism>
<comment type="caution">
    <text evidence="1">The sequence shown here is derived from an EMBL/GenBank/DDBJ whole genome shotgun (WGS) entry which is preliminary data.</text>
</comment>
<name>A0ABW8IDG0_9GAMM</name>
<evidence type="ECO:0000313" key="2">
    <source>
        <dbReference type="Proteomes" id="UP001620409"/>
    </source>
</evidence>
<gene>
    <name evidence="1" type="ORF">ISP18_01190</name>
</gene>
<dbReference type="RefSeq" id="WP_380016221.1">
    <property type="nucleotide sequence ID" value="NZ_JADIKI010000021.1"/>
</dbReference>